<evidence type="ECO:0000313" key="6">
    <source>
        <dbReference type="Proteomes" id="UP000249185"/>
    </source>
</evidence>
<dbReference type="PANTHER" id="PTHR30290">
    <property type="entry name" value="PERIPLASMIC BINDING COMPONENT OF ABC TRANSPORTER"/>
    <property type="match status" value="1"/>
</dbReference>
<evidence type="ECO:0000256" key="2">
    <source>
        <dbReference type="ARBA" id="ARBA00005695"/>
    </source>
</evidence>
<dbReference type="EMBL" id="QFPW01000007">
    <property type="protein sequence ID" value="PZQ49496.1"/>
    <property type="molecule type" value="Genomic_DNA"/>
</dbReference>
<dbReference type="Gene3D" id="3.40.190.10">
    <property type="entry name" value="Periplasmic binding protein-like II"/>
    <property type="match status" value="1"/>
</dbReference>
<organism evidence="5 6">
    <name type="scientific">Rhodovulum sulfidophilum</name>
    <name type="common">Rhodobacter sulfidophilus</name>
    <dbReference type="NCBI Taxonomy" id="35806"/>
    <lineage>
        <taxon>Bacteria</taxon>
        <taxon>Pseudomonadati</taxon>
        <taxon>Pseudomonadota</taxon>
        <taxon>Alphaproteobacteria</taxon>
        <taxon>Rhodobacterales</taxon>
        <taxon>Paracoccaceae</taxon>
        <taxon>Rhodovulum</taxon>
    </lineage>
</organism>
<evidence type="ECO:0000256" key="3">
    <source>
        <dbReference type="ARBA" id="ARBA00022729"/>
    </source>
</evidence>
<dbReference type="InterPro" id="IPR030678">
    <property type="entry name" value="Peptide/Ni-bd"/>
</dbReference>
<dbReference type="GO" id="GO:0043190">
    <property type="term" value="C:ATP-binding cassette (ABC) transporter complex"/>
    <property type="evidence" value="ECO:0007669"/>
    <property type="project" value="InterPro"/>
</dbReference>
<accession>A0A2W5N7L3</accession>
<reference evidence="5 6" key="1">
    <citation type="submission" date="2017-08" db="EMBL/GenBank/DDBJ databases">
        <title>Infants hospitalized years apart are colonized by the same room-sourced microbial strains.</title>
        <authorList>
            <person name="Brooks B."/>
            <person name="Olm M.R."/>
            <person name="Firek B.A."/>
            <person name="Baker R."/>
            <person name="Thomas B.C."/>
            <person name="Morowitz M.J."/>
            <person name="Banfield J.F."/>
        </authorList>
    </citation>
    <scope>NUCLEOTIDE SEQUENCE [LARGE SCALE GENOMIC DNA]</scope>
    <source>
        <strain evidence="5">S2_005_002_R2_34</strain>
    </source>
</reference>
<dbReference type="Pfam" id="PF00496">
    <property type="entry name" value="SBP_bac_5"/>
    <property type="match status" value="1"/>
</dbReference>
<dbReference type="InterPro" id="IPR039424">
    <property type="entry name" value="SBP_5"/>
</dbReference>
<dbReference type="AlphaFoldDB" id="A0A2W5N7L3"/>
<dbReference type="Proteomes" id="UP000249185">
    <property type="component" value="Unassembled WGS sequence"/>
</dbReference>
<dbReference type="PIRSF" id="PIRSF002741">
    <property type="entry name" value="MppA"/>
    <property type="match status" value="1"/>
</dbReference>
<dbReference type="GO" id="GO:0030288">
    <property type="term" value="C:outer membrane-bounded periplasmic space"/>
    <property type="evidence" value="ECO:0007669"/>
    <property type="project" value="TreeGrafter"/>
</dbReference>
<evidence type="ECO:0000259" key="4">
    <source>
        <dbReference type="Pfam" id="PF00496"/>
    </source>
</evidence>
<dbReference type="InterPro" id="IPR000914">
    <property type="entry name" value="SBP_5_dom"/>
</dbReference>
<keyword evidence="3" id="KW-0732">Signal</keyword>
<dbReference type="GO" id="GO:0042884">
    <property type="term" value="P:microcin transport"/>
    <property type="evidence" value="ECO:0007669"/>
    <property type="project" value="TreeGrafter"/>
</dbReference>
<dbReference type="Gene3D" id="3.10.105.10">
    <property type="entry name" value="Dipeptide-binding Protein, Domain 3"/>
    <property type="match status" value="1"/>
</dbReference>
<comment type="caution">
    <text evidence="5">The sequence shown here is derived from an EMBL/GenBank/DDBJ whole genome shotgun (WGS) entry which is preliminary data.</text>
</comment>
<feature type="domain" description="Solute-binding protein family 5" evidence="4">
    <location>
        <begin position="70"/>
        <end position="475"/>
    </location>
</feature>
<gene>
    <name evidence="5" type="ORF">DI556_10880</name>
</gene>
<sequence>MYGEPALPPDFVSLPYANPEAPKGGSIVFGEVGGFDSLNPYILKGRAPYIVQAHVFETLMARNWDEPFGLYGLLAESIDVADDRSSVAFTLRANARFSDGSPVTVEDVIWSMEALAEKGLPRYSNSWDKVESIEKVGDRGVRFAFSAPDAELPLLIGMRPILKRADWDGIDFARSSLRVPIGSGPYVIGDFEPGRYVVLDRNPDYWGRDVPYNQGLNNFDHIRTDYFVDAGVMFQAFTAGALSVYRELNPARWRSEYGFAAIKSGAVVKAEIPHGRPSGMEGFVFNTRRPVFADWRVRDALTLAFNYDFISQTINGGPMPRRESYFANSPLGMGAGPAEGRVRDLLAPFAAGMTPDALDAYAPPVSDGSPRNRRNMRAAAEELREAGWTVENGVLKNAGGEPFRFEILLSGAQSEVAAGLFRDALRQLGIDARITLVDEAQYNARKADYDFDMILNTWNMSLSPGNEQMLYWGSGGVTTPGTRNYPGVNSPAAEAMIADMLATRDPAEFQAAVQALDRVLTTGRYVIPFWFQDRSLIAHKADLRYPERLPVYGDWIGWLPEVWWQAN</sequence>
<dbReference type="PANTHER" id="PTHR30290:SF64">
    <property type="entry name" value="ABC TRANSPORTER PERIPLASMIC BINDING PROTEIN"/>
    <property type="match status" value="1"/>
</dbReference>
<comment type="similarity">
    <text evidence="2">Belongs to the bacterial solute-binding protein 5 family.</text>
</comment>
<name>A0A2W5N7L3_RHOSU</name>
<dbReference type="CDD" id="cd08497">
    <property type="entry name" value="MbnE-like"/>
    <property type="match status" value="1"/>
</dbReference>
<proteinExistence type="inferred from homology"/>
<comment type="subcellular location">
    <subcellularLocation>
        <location evidence="1">Periplasm</location>
    </subcellularLocation>
</comment>
<evidence type="ECO:0000256" key="1">
    <source>
        <dbReference type="ARBA" id="ARBA00004418"/>
    </source>
</evidence>
<evidence type="ECO:0000313" key="5">
    <source>
        <dbReference type="EMBL" id="PZQ49496.1"/>
    </source>
</evidence>
<dbReference type="SUPFAM" id="SSF53850">
    <property type="entry name" value="Periplasmic binding protein-like II"/>
    <property type="match status" value="1"/>
</dbReference>
<protein>
    <submittedName>
        <fullName evidence="5">ABC transporter substrate-binding protein</fullName>
    </submittedName>
</protein>
<dbReference type="GO" id="GO:1904680">
    <property type="term" value="F:peptide transmembrane transporter activity"/>
    <property type="evidence" value="ECO:0007669"/>
    <property type="project" value="TreeGrafter"/>
</dbReference>
<dbReference type="GO" id="GO:0015833">
    <property type="term" value="P:peptide transport"/>
    <property type="evidence" value="ECO:0007669"/>
    <property type="project" value="TreeGrafter"/>
</dbReference>